<dbReference type="Proteomes" id="UP000243459">
    <property type="component" value="Chromosome 4"/>
</dbReference>
<proteinExistence type="inferred from homology"/>
<gene>
    <name evidence="8" type="ORF">A4U43_C04F13770</name>
</gene>
<dbReference type="InterPro" id="IPR046965">
    <property type="entry name" value="Cyclin_A/B-like"/>
</dbReference>
<dbReference type="EMBL" id="CM007384">
    <property type="protein sequence ID" value="ONK71920.1"/>
    <property type="molecule type" value="Genomic_DNA"/>
</dbReference>
<dbReference type="Pfam" id="PF00134">
    <property type="entry name" value="Cyclin_N"/>
    <property type="match status" value="1"/>
</dbReference>
<organism evidence="8 9">
    <name type="scientific">Asparagus officinalis</name>
    <name type="common">Garden asparagus</name>
    <dbReference type="NCBI Taxonomy" id="4686"/>
    <lineage>
        <taxon>Eukaryota</taxon>
        <taxon>Viridiplantae</taxon>
        <taxon>Streptophyta</taxon>
        <taxon>Embryophyta</taxon>
        <taxon>Tracheophyta</taxon>
        <taxon>Spermatophyta</taxon>
        <taxon>Magnoliopsida</taxon>
        <taxon>Liliopsida</taxon>
        <taxon>Asparagales</taxon>
        <taxon>Asparagaceae</taxon>
        <taxon>Asparagoideae</taxon>
        <taxon>Asparagus</taxon>
    </lineage>
</organism>
<comment type="similarity">
    <text evidence="1">Belongs to the cyclin family. Cyclin AB subfamily.</text>
</comment>
<dbReference type="GO" id="GO:0044772">
    <property type="term" value="P:mitotic cell cycle phase transition"/>
    <property type="evidence" value="ECO:0007669"/>
    <property type="project" value="InterPro"/>
</dbReference>
<dbReference type="PROSITE" id="PS00292">
    <property type="entry name" value="CYCLINS"/>
    <property type="match status" value="1"/>
</dbReference>
<dbReference type="CDD" id="cd20567">
    <property type="entry name" value="CYCLIN_AtCycB-like_rpt1"/>
    <property type="match status" value="1"/>
</dbReference>
<dbReference type="InterPro" id="IPR036915">
    <property type="entry name" value="Cyclin-like_sf"/>
</dbReference>
<evidence type="ECO:0000313" key="8">
    <source>
        <dbReference type="EMBL" id="ONK71920.1"/>
    </source>
</evidence>
<dbReference type="InterPro" id="IPR013763">
    <property type="entry name" value="Cyclin-like_dom"/>
</dbReference>
<dbReference type="AlphaFoldDB" id="A0A5P1F607"/>
<dbReference type="SUPFAM" id="SSF47954">
    <property type="entry name" value="Cyclin-like"/>
    <property type="match status" value="2"/>
</dbReference>
<dbReference type="GO" id="GO:0016538">
    <property type="term" value="F:cyclin-dependent protein serine/threonine kinase regulator activity"/>
    <property type="evidence" value="ECO:0007669"/>
    <property type="project" value="InterPro"/>
</dbReference>
<dbReference type="GO" id="GO:0010332">
    <property type="term" value="P:response to gamma radiation"/>
    <property type="evidence" value="ECO:0007669"/>
    <property type="project" value="UniProtKB-ARBA"/>
</dbReference>
<name>A0A5P1F607_ASPOF</name>
<dbReference type="Gene3D" id="1.10.472.10">
    <property type="entry name" value="Cyclin-like"/>
    <property type="match status" value="2"/>
</dbReference>
<dbReference type="Pfam" id="PF02984">
    <property type="entry name" value="Cyclin_C"/>
    <property type="match status" value="1"/>
</dbReference>
<dbReference type="GO" id="GO:0051301">
    <property type="term" value="P:cell division"/>
    <property type="evidence" value="ECO:0007669"/>
    <property type="project" value="UniProtKB-KW"/>
</dbReference>
<dbReference type="OrthoDB" id="5590282at2759"/>
<reference evidence="9" key="1">
    <citation type="journal article" date="2017" name="Nat. Commun.">
        <title>The asparagus genome sheds light on the origin and evolution of a young Y chromosome.</title>
        <authorList>
            <person name="Harkess A."/>
            <person name="Zhou J."/>
            <person name="Xu C."/>
            <person name="Bowers J.E."/>
            <person name="Van der Hulst R."/>
            <person name="Ayyampalayam S."/>
            <person name="Mercati F."/>
            <person name="Riccardi P."/>
            <person name="McKain M.R."/>
            <person name="Kakrana A."/>
            <person name="Tang H."/>
            <person name="Ray J."/>
            <person name="Groenendijk J."/>
            <person name="Arikit S."/>
            <person name="Mathioni S.M."/>
            <person name="Nakano M."/>
            <person name="Shan H."/>
            <person name="Telgmann-Rauber A."/>
            <person name="Kanno A."/>
            <person name="Yue Z."/>
            <person name="Chen H."/>
            <person name="Li W."/>
            <person name="Chen Y."/>
            <person name="Xu X."/>
            <person name="Zhang Y."/>
            <person name="Luo S."/>
            <person name="Chen H."/>
            <person name="Gao J."/>
            <person name="Mao Z."/>
            <person name="Pires J.C."/>
            <person name="Luo M."/>
            <person name="Kudrna D."/>
            <person name="Wing R.A."/>
            <person name="Meyers B.C."/>
            <person name="Yi K."/>
            <person name="Kong H."/>
            <person name="Lavrijsen P."/>
            <person name="Sunseri F."/>
            <person name="Falavigna A."/>
            <person name="Ye Y."/>
            <person name="Leebens-Mack J.H."/>
            <person name="Chen G."/>
        </authorList>
    </citation>
    <scope>NUCLEOTIDE SEQUENCE [LARGE SCALE GENOMIC DNA]</scope>
    <source>
        <strain evidence="9">cv. DH0086</strain>
    </source>
</reference>
<sequence>MEGANENRGVVKPVNSREMGNRRALKDIRNLVGAPPYPCAVTKRALTDKNVIGDNLNQTFAARRPMTRKFVASLANKSQPCHQVASNKLGAIGCERQKKSTTSALQSSLPTGSEKFNAIDLEFGHSVNDLPMIEGSEEMEDCDLMKEVVMEDLVVESAVDIDSCDKKNPLAVAEYVDDIYKYYKRVETAGCVSPDYMSRQFDINEKMRAILIDWLIEVHYKFELMEETLYLTVNIIDRFLARQSVIRKKLQLVGVTAMLLACKYEEVSVPVVEDLILISDRAYTREEVLEMERLILNTLQFNMSVPTPYVFMRRFLKTADSDKKMELLSYFIIELALVEYQMLKFQPSLLAAAAAAVYTAQCSLKGFKCWTKTSELYTTYTEDQLLECSRMMVDFHQKAGIGKLTGVHRKYSTFKFGCAAKSEPAVFLLDTRL</sequence>
<dbReference type="InterPro" id="IPR006671">
    <property type="entry name" value="Cyclin_N"/>
</dbReference>
<dbReference type="OMA" id="YATRCEP"/>
<dbReference type="SMART" id="SM01332">
    <property type="entry name" value="Cyclin_C"/>
    <property type="match status" value="1"/>
</dbReference>
<keyword evidence="3 5" id="KW-0195">Cyclin</keyword>
<keyword evidence="2" id="KW-0132">Cell division</keyword>
<evidence type="ECO:0000256" key="1">
    <source>
        <dbReference type="ARBA" id="ARBA00006955"/>
    </source>
</evidence>
<keyword evidence="4" id="KW-0131">Cell cycle</keyword>
<accession>A0A5P1F607</accession>
<dbReference type="InterPro" id="IPR048258">
    <property type="entry name" value="Cyclins_cyclin-box"/>
</dbReference>
<evidence type="ECO:0000259" key="6">
    <source>
        <dbReference type="SMART" id="SM00385"/>
    </source>
</evidence>
<evidence type="ECO:0000256" key="4">
    <source>
        <dbReference type="ARBA" id="ARBA00023306"/>
    </source>
</evidence>
<keyword evidence="9" id="KW-1185">Reference proteome</keyword>
<dbReference type="Gramene" id="ONK71920">
    <property type="protein sequence ID" value="ONK71920"/>
    <property type="gene ID" value="A4U43_C04F13770"/>
</dbReference>
<evidence type="ECO:0000313" key="9">
    <source>
        <dbReference type="Proteomes" id="UP000243459"/>
    </source>
</evidence>
<feature type="domain" description="Cyclin C-terminal" evidence="7">
    <location>
        <begin position="306"/>
        <end position="425"/>
    </location>
</feature>
<dbReference type="PANTHER" id="PTHR10177">
    <property type="entry name" value="CYCLINS"/>
    <property type="match status" value="1"/>
</dbReference>
<dbReference type="PIRSF" id="PIRSF001771">
    <property type="entry name" value="Cyclin_A_B_D_E"/>
    <property type="match status" value="1"/>
</dbReference>
<dbReference type="InterPro" id="IPR039361">
    <property type="entry name" value="Cyclin"/>
</dbReference>
<evidence type="ECO:0000256" key="2">
    <source>
        <dbReference type="ARBA" id="ARBA00022618"/>
    </source>
</evidence>
<evidence type="ECO:0000256" key="5">
    <source>
        <dbReference type="RuleBase" id="RU000383"/>
    </source>
</evidence>
<feature type="domain" description="Cyclin-like" evidence="6">
    <location>
        <begin position="310"/>
        <end position="394"/>
    </location>
</feature>
<protein>
    <submittedName>
        <fullName evidence="8">Uncharacterized protein</fullName>
    </submittedName>
</protein>
<dbReference type="InterPro" id="IPR004367">
    <property type="entry name" value="Cyclin_C-dom"/>
</dbReference>
<dbReference type="FunFam" id="1.10.472.10:FF:000001">
    <property type="entry name" value="G2/mitotic-specific cyclin"/>
    <property type="match status" value="1"/>
</dbReference>
<feature type="domain" description="Cyclin-like" evidence="6">
    <location>
        <begin position="213"/>
        <end position="297"/>
    </location>
</feature>
<dbReference type="FunFam" id="1.10.472.10:FF:000032">
    <property type="entry name" value="G2/mitotic-specific cyclin-1"/>
    <property type="match status" value="1"/>
</dbReference>
<evidence type="ECO:0000256" key="3">
    <source>
        <dbReference type="ARBA" id="ARBA00023127"/>
    </source>
</evidence>
<dbReference type="SMART" id="SM00385">
    <property type="entry name" value="CYCLIN"/>
    <property type="match status" value="2"/>
</dbReference>
<evidence type="ECO:0000259" key="7">
    <source>
        <dbReference type="SMART" id="SM01332"/>
    </source>
</evidence>